<dbReference type="InterPro" id="IPR025159">
    <property type="entry name" value="AbiEi_N"/>
</dbReference>
<dbReference type="KEGG" id="gey:QMQ05_00380"/>
<sequence>MRGYRYDLWEIASERHGVVTIPEAEDAGVPAVEVRKLAHRGALRAYGKGVYVHLGVPMTEFTQVAVALALAGNGAFLHREAVFDLLGLGQFNPHRIRVATRRRVRRSLPEWVELEMRPEVPDGDVTRYEGVPATTVRRALEDIRDSVPLERWKALADQAYRRELLDDRDMRGLSQWWQLA</sequence>
<evidence type="ECO:0000313" key="2">
    <source>
        <dbReference type="EMBL" id="XAO46052.1"/>
    </source>
</evidence>
<accession>A0AAU6WDU1</accession>
<proteinExistence type="predicted"/>
<dbReference type="EMBL" id="CP125942">
    <property type="protein sequence ID" value="XAO46052.1"/>
    <property type="molecule type" value="Genomic_DNA"/>
</dbReference>
<dbReference type="AlphaFoldDB" id="A0AAU6WDU1"/>
<organism evidence="2 3">
    <name type="scientific">Glutamicibacter ectropisis</name>
    <dbReference type="NCBI Taxonomy" id="3046593"/>
    <lineage>
        <taxon>Bacteria</taxon>
        <taxon>Bacillati</taxon>
        <taxon>Actinomycetota</taxon>
        <taxon>Actinomycetes</taxon>
        <taxon>Micrococcales</taxon>
        <taxon>Micrococcaceae</taxon>
        <taxon>Glutamicibacter</taxon>
    </lineage>
</organism>
<feature type="domain" description="AbiEi antitoxin N-terminal" evidence="1">
    <location>
        <begin position="10"/>
        <end position="52"/>
    </location>
</feature>
<keyword evidence="3" id="KW-1185">Reference proteome</keyword>
<reference evidence="2 3" key="1">
    <citation type="submission" date="2023-05" db="EMBL/GenBank/DDBJ databases">
        <title>Glutamicibacter sp. B1, complete genome.</title>
        <authorList>
            <person name="Long Y.H."/>
            <person name="Fang T."/>
            <person name="Li X.Y."/>
        </authorList>
    </citation>
    <scope>NUCLEOTIDE SEQUENCE [LARGE SCALE GENOMIC DNA]</scope>
    <source>
        <strain evidence="2 3">B1</strain>
    </source>
</reference>
<dbReference type="Proteomes" id="UP001486888">
    <property type="component" value="Chromosome"/>
</dbReference>
<evidence type="ECO:0000313" key="3">
    <source>
        <dbReference type="Proteomes" id="UP001486888"/>
    </source>
</evidence>
<evidence type="ECO:0000259" key="1">
    <source>
        <dbReference type="Pfam" id="PF13338"/>
    </source>
</evidence>
<dbReference type="RefSeq" id="WP_345472082.1">
    <property type="nucleotide sequence ID" value="NZ_CP125942.1"/>
</dbReference>
<name>A0AAU6WDU1_9MICC</name>
<dbReference type="Pfam" id="PF13338">
    <property type="entry name" value="AbiEi_4"/>
    <property type="match status" value="1"/>
</dbReference>
<protein>
    <submittedName>
        <fullName evidence="2">Type IV toxin-antitoxin system AbiEi family antitoxin domain-containing protein</fullName>
    </submittedName>
</protein>
<gene>
    <name evidence="2" type="ORF">QMQ05_00380</name>
</gene>